<dbReference type="Proteomes" id="UP000823912">
    <property type="component" value="Unassembled WGS sequence"/>
</dbReference>
<dbReference type="EMBL" id="DVHM01000020">
    <property type="protein sequence ID" value="HIR69869.1"/>
    <property type="molecule type" value="Genomic_DNA"/>
</dbReference>
<comment type="caution">
    <text evidence="1">The sequence shown here is derived from an EMBL/GenBank/DDBJ whole genome shotgun (WGS) entry which is preliminary data.</text>
</comment>
<evidence type="ECO:0000313" key="2">
    <source>
        <dbReference type="Proteomes" id="UP000823912"/>
    </source>
</evidence>
<reference evidence="1" key="1">
    <citation type="submission" date="2020-10" db="EMBL/GenBank/DDBJ databases">
        <authorList>
            <person name="Gilroy R."/>
        </authorList>
    </citation>
    <scope>NUCLEOTIDE SEQUENCE</scope>
    <source>
        <strain evidence="1">ChiSjej5B23-6657</strain>
    </source>
</reference>
<name>A0A9D1E866_9FIRM</name>
<organism evidence="1 2">
    <name type="scientific">Candidatus Pullilachnospira gallistercoris</name>
    <dbReference type="NCBI Taxonomy" id="2840911"/>
    <lineage>
        <taxon>Bacteria</taxon>
        <taxon>Bacillati</taxon>
        <taxon>Bacillota</taxon>
        <taxon>Clostridia</taxon>
        <taxon>Lachnospirales</taxon>
        <taxon>Lachnospiraceae</taxon>
        <taxon>Lachnospiraceae incertae sedis</taxon>
        <taxon>Candidatus Pullilachnospira</taxon>
    </lineage>
</organism>
<evidence type="ECO:0000313" key="1">
    <source>
        <dbReference type="EMBL" id="HIR69869.1"/>
    </source>
</evidence>
<gene>
    <name evidence="1" type="ORF">IAA55_01150</name>
</gene>
<sequence length="62" mass="6996">MKQQSEEPAMSMSFCYTLGGNARALEKFGAMTEEEKRQVLEAARSARSKEEIRSLVRDVAEL</sequence>
<proteinExistence type="predicted"/>
<accession>A0A9D1E866</accession>
<dbReference type="AlphaFoldDB" id="A0A9D1E866"/>
<protein>
    <submittedName>
        <fullName evidence="1">Uncharacterized protein</fullName>
    </submittedName>
</protein>
<reference evidence="1" key="2">
    <citation type="journal article" date="2021" name="PeerJ">
        <title>Extensive microbial diversity within the chicken gut microbiome revealed by metagenomics and culture.</title>
        <authorList>
            <person name="Gilroy R."/>
            <person name="Ravi A."/>
            <person name="Getino M."/>
            <person name="Pursley I."/>
            <person name="Horton D.L."/>
            <person name="Alikhan N.F."/>
            <person name="Baker D."/>
            <person name="Gharbi K."/>
            <person name="Hall N."/>
            <person name="Watson M."/>
            <person name="Adriaenssens E.M."/>
            <person name="Foster-Nyarko E."/>
            <person name="Jarju S."/>
            <person name="Secka A."/>
            <person name="Antonio M."/>
            <person name="Oren A."/>
            <person name="Chaudhuri R.R."/>
            <person name="La Ragione R."/>
            <person name="Hildebrand F."/>
            <person name="Pallen M.J."/>
        </authorList>
    </citation>
    <scope>NUCLEOTIDE SEQUENCE</scope>
    <source>
        <strain evidence="1">ChiSjej5B23-6657</strain>
    </source>
</reference>